<reference evidence="1" key="2">
    <citation type="submission" date="2017-11" db="EMBL/GenBank/DDBJ databases">
        <title>Coralsnake Venomics: Analyses of Venom Gland Transcriptomes and Proteomes of Six Brazilian Taxa.</title>
        <authorList>
            <person name="Aird S.D."/>
            <person name="Jorge da Silva N."/>
            <person name="Qiu L."/>
            <person name="Villar-Briones A."/>
            <person name="Aparecida-Saddi V."/>
            <person name="Campos-Telles M.P."/>
            <person name="Grau M."/>
            <person name="Mikheyev A.S."/>
        </authorList>
    </citation>
    <scope>NUCLEOTIDE SEQUENCE</scope>
    <source>
        <tissue evidence="1">Venom_gland</tissue>
    </source>
</reference>
<protein>
    <submittedName>
        <fullName evidence="1">Uncharacterized protein</fullName>
    </submittedName>
</protein>
<evidence type="ECO:0000313" key="1">
    <source>
        <dbReference type="EMBL" id="LAB34027.1"/>
    </source>
</evidence>
<reference evidence="1" key="1">
    <citation type="submission" date="2017-07" db="EMBL/GenBank/DDBJ databases">
        <authorList>
            <person name="Mikheyev A."/>
            <person name="Grau M."/>
        </authorList>
    </citation>
    <scope>NUCLEOTIDE SEQUENCE</scope>
    <source>
        <tissue evidence="1">Venom_gland</tissue>
    </source>
</reference>
<dbReference type="EMBL" id="IACM01104873">
    <property type="protein sequence ID" value="LAB34027.1"/>
    <property type="molecule type" value="Transcribed_RNA"/>
</dbReference>
<dbReference type="AlphaFoldDB" id="A0A2D4MKT0"/>
<sequence>MCLNLRLFEAKSFLLYRQENMCLNLRLFEAKSFLLYRQLAVSIKYFISPDFKLLELFFTRDLLEIYQCRNQEWHTNVSKRQLYFFTDFYPLYCICYCVQK</sequence>
<accession>A0A2D4MKT0</accession>
<organism evidence="1">
    <name type="scientific">Micrurus spixii</name>
    <name type="common">Amazon coral snake</name>
    <dbReference type="NCBI Taxonomy" id="129469"/>
    <lineage>
        <taxon>Eukaryota</taxon>
        <taxon>Metazoa</taxon>
        <taxon>Chordata</taxon>
        <taxon>Craniata</taxon>
        <taxon>Vertebrata</taxon>
        <taxon>Euteleostomi</taxon>
        <taxon>Lepidosauria</taxon>
        <taxon>Squamata</taxon>
        <taxon>Bifurcata</taxon>
        <taxon>Unidentata</taxon>
        <taxon>Episquamata</taxon>
        <taxon>Toxicofera</taxon>
        <taxon>Serpentes</taxon>
        <taxon>Colubroidea</taxon>
        <taxon>Elapidae</taxon>
        <taxon>Elapinae</taxon>
        <taxon>Micrurus</taxon>
    </lineage>
</organism>
<name>A0A2D4MKT0_9SAUR</name>
<proteinExistence type="predicted"/>